<organism evidence="1 2">
    <name type="scientific">Solanum bulbocastanum</name>
    <name type="common">Wild potato</name>
    <dbReference type="NCBI Taxonomy" id="147425"/>
    <lineage>
        <taxon>Eukaryota</taxon>
        <taxon>Viridiplantae</taxon>
        <taxon>Streptophyta</taxon>
        <taxon>Embryophyta</taxon>
        <taxon>Tracheophyta</taxon>
        <taxon>Spermatophyta</taxon>
        <taxon>Magnoliopsida</taxon>
        <taxon>eudicotyledons</taxon>
        <taxon>Gunneridae</taxon>
        <taxon>Pentapetalae</taxon>
        <taxon>asterids</taxon>
        <taxon>lamiids</taxon>
        <taxon>Solanales</taxon>
        <taxon>Solanaceae</taxon>
        <taxon>Solanoideae</taxon>
        <taxon>Solaneae</taxon>
        <taxon>Solanum</taxon>
    </lineage>
</organism>
<dbReference type="AlphaFoldDB" id="A0AAN8U403"/>
<keyword evidence="2" id="KW-1185">Reference proteome</keyword>
<evidence type="ECO:0000313" key="1">
    <source>
        <dbReference type="EMBL" id="KAK6803049.1"/>
    </source>
</evidence>
<reference evidence="1 2" key="1">
    <citation type="submission" date="2024-02" db="EMBL/GenBank/DDBJ databases">
        <title>de novo genome assembly of Solanum bulbocastanum strain 11H21.</title>
        <authorList>
            <person name="Hosaka A.J."/>
        </authorList>
    </citation>
    <scope>NUCLEOTIDE SEQUENCE [LARGE SCALE GENOMIC DNA]</scope>
    <source>
        <tissue evidence="1">Young leaves</tissue>
    </source>
</reference>
<protein>
    <submittedName>
        <fullName evidence="1">Uncharacterized protein</fullName>
    </submittedName>
</protein>
<proteinExistence type="predicted"/>
<evidence type="ECO:0000313" key="2">
    <source>
        <dbReference type="Proteomes" id="UP001371456"/>
    </source>
</evidence>
<accession>A0AAN8U403</accession>
<dbReference type="Proteomes" id="UP001371456">
    <property type="component" value="Unassembled WGS sequence"/>
</dbReference>
<gene>
    <name evidence="1" type="ORF">RDI58_000833</name>
</gene>
<dbReference type="EMBL" id="JBANQN010000001">
    <property type="protein sequence ID" value="KAK6803049.1"/>
    <property type="molecule type" value="Genomic_DNA"/>
</dbReference>
<sequence>MPVCSSVYSTATPHHLPIKQNLKSKQSKNSISKKYDIDINYKLSSDDAFACLCTAINFDIEAVLQVFGVVESRHSFERKK</sequence>
<name>A0AAN8U403_SOLBU</name>
<comment type="caution">
    <text evidence="1">The sequence shown here is derived from an EMBL/GenBank/DDBJ whole genome shotgun (WGS) entry which is preliminary data.</text>
</comment>